<dbReference type="Pfam" id="PF02519">
    <property type="entry name" value="Auxin_inducible"/>
    <property type="match status" value="1"/>
</dbReference>
<dbReference type="OrthoDB" id="1026046at2759"/>
<dbReference type="EMBL" id="CAMAPE010000005">
    <property type="protein sequence ID" value="CAH9070059.1"/>
    <property type="molecule type" value="Genomic_DNA"/>
</dbReference>
<evidence type="ECO:0000313" key="2">
    <source>
        <dbReference type="EMBL" id="CAH9070059.1"/>
    </source>
</evidence>
<dbReference type="PANTHER" id="PTHR31374:SF15">
    <property type="entry name" value="AUXIN-RESPONSIVE PROTEIN SAUR32-LIKE"/>
    <property type="match status" value="1"/>
</dbReference>
<evidence type="ECO:0000256" key="1">
    <source>
        <dbReference type="ARBA" id="ARBA00006974"/>
    </source>
</evidence>
<gene>
    <name evidence="2" type="ORF">CEURO_LOCUS3509</name>
</gene>
<reference evidence="2" key="1">
    <citation type="submission" date="2022-07" db="EMBL/GenBank/DDBJ databases">
        <authorList>
            <person name="Macas J."/>
            <person name="Novak P."/>
            <person name="Neumann P."/>
        </authorList>
    </citation>
    <scope>NUCLEOTIDE SEQUENCE</scope>
</reference>
<dbReference type="PANTHER" id="PTHR31374">
    <property type="entry name" value="AUXIN-INDUCED PROTEIN-LIKE-RELATED"/>
    <property type="match status" value="1"/>
</dbReference>
<accession>A0A9P1E0R5</accession>
<dbReference type="Proteomes" id="UP001152484">
    <property type="component" value="Unassembled WGS sequence"/>
</dbReference>
<evidence type="ECO:0000313" key="3">
    <source>
        <dbReference type="Proteomes" id="UP001152484"/>
    </source>
</evidence>
<dbReference type="InterPro" id="IPR003676">
    <property type="entry name" value="SAUR_fam"/>
</dbReference>
<name>A0A9P1E0R5_CUSEU</name>
<keyword evidence="3" id="KW-1185">Reference proteome</keyword>
<comment type="caution">
    <text evidence="2">The sequence shown here is derived from an EMBL/GenBank/DDBJ whole genome shotgun (WGS) entry which is preliminary data.</text>
</comment>
<organism evidence="2 3">
    <name type="scientific">Cuscuta europaea</name>
    <name type="common">European dodder</name>
    <dbReference type="NCBI Taxonomy" id="41803"/>
    <lineage>
        <taxon>Eukaryota</taxon>
        <taxon>Viridiplantae</taxon>
        <taxon>Streptophyta</taxon>
        <taxon>Embryophyta</taxon>
        <taxon>Tracheophyta</taxon>
        <taxon>Spermatophyta</taxon>
        <taxon>Magnoliopsida</taxon>
        <taxon>eudicotyledons</taxon>
        <taxon>Gunneridae</taxon>
        <taxon>Pentapetalae</taxon>
        <taxon>asterids</taxon>
        <taxon>lamiids</taxon>
        <taxon>Solanales</taxon>
        <taxon>Convolvulaceae</taxon>
        <taxon>Cuscuteae</taxon>
        <taxon>Cuscuta</taxon>
        <taxon>Cuscuta subgen. Cuscuta</taxon>
    </lineage>
</organism>
<sequence length="100" mass="11264">MGGGDKQTHHSEPPPIPKGCVAVVVGGAAEEQQRFVIPVMYLNHPLFSLLLKEAEEEYGFDHDGPINIPCRVEDFRRIRRLIDEEASRHSHLTSCFKIKA</sequence>
<protein>
    <submittedName>
        <fullName evidence="2">Uncharacterized protein</fullName>
    </submittedName>
</protein>
<dbReference type="AlphaFoldDB" id="A0A9P1E0R5"/>
<comment type="similarity">
    <text evidence="1">Belongs to the ARG7 family.</text>
</comment>
<dbReference type="GO" id="GO:0009733">
    <property type="term" value="P:response to auxin"/>
    <property type="evidence" value="ECO:0007669"/>
    <property type="project" value="InterPro"/>
</dbReference>
<proteinExistence type="inferred from homology"/>